<dbReference type="PANTHER" id="PTHR15750:SF2">
    <property type="entry name" value="VASOHIBIN"/>
    <property type="match status" value="1"/>
</dbReference>
<reference evidence="1 2" key="2">
    <citation type="submission" date="2016-08" db="EMBL/GenBank/DDBJ databases">
        <title>Pervasive Adenine N6-methylation of Active Genes in Fungi.</title>
        <authorList>
            <consortium name="DOE Joint Genome Institute"/>
            <person name="Mondo S.J."/>
            <person name="Dannebaum R.O."/>
            <person name="Kuo R.C."/>
            <person name="Labutti K."/>
            <person name="Haridas S."/>
            <person name="Kuo A."/>
            <person name="Salamov A."/>
            <person name="Ahrendt S.R."/>
            <person name="Lipzen A."/>
            <person name="Sullivan W."/>
            <person name="Andreopoulos W.B."/>
            <person name="Clum A."/>
            <person name="Lindquist E."/>
            <person name="Daum C."/>
            <person name="Ramamoorthy G.K."/>
            <person name="Gryganskyi A."/>
            <person name="Culley D."/>
            <person name="Magnuson J.K."/>
            <person name="James T.Y."/>
            <person name="O'Malley M.A."/>
            <person name="Stajich J.E."/>
            <person name="Spatafora J.W."/>
            <person name="Visel A."/>
            <person name="Grigoriev I.V."/>
        </authorList>
    </citation>
    <scope>NUCLEOTIDE SEQUENCE [LARGE SCALE GENOMIC DNA]</scope>
    <source>
        <strain evidence="1 2">S4</strain>
    </source>
</reference>
<dbReference type="Pfam" id="PF14822">
    <property type="entry name" value="Vasohibin"/>
    <property type="match status" value="2"/>
</dbReference>
<name>A0A1Y1WYH2_9FUNG</name>
<dbReference type="GO" id="GO:0005737">
    <property type="term" value="C:cytoplasm"/>
    <property type="evidence" value="ECO:0007669"/>
    <property type="project" value="InterPro"/>
</dbReference>
<dbReference type="InterPro" id="IPR028131">
    <property type="entry name" value="VASH1"/>
</dbReference>
<protein>
    <submittedName>
        <fullName evidence="1">Uncharacterized protein</fullName>
    </submittedName>
</protein>
<comment type="caution">
    <text evidence="1">The sequence shown here is derived from an EMBL/GenBank/DDBJ whole genome shotgun (WGS) entry which is preliminary data.</text>
</comment>
<organism evidence="1 2">
    <name type="scientific">Anaeromyces robustus</name>
    <dbReference type="NCBI Taxonomy" id="1754192"/>
    <lineage>
        <taxon>Eukaryota</taxon>
        <taxon>Fungi</taxon>
        <taxon>Fungi incertae sedis</taxon>
        <taxon>Chytridiomycota</taxon>
        <taxon>Chytridiomycota incertae sedis</taxon>
        <taxon>Neocallimastigomycetes</taxon>
        <taxon>Neocallimastigales</taxon>
        <taxon>Neocallimastigaceae</taxon>
        <taxon>Anaeromyces</taxon>
    </lineage>
</organism>
<dbReference type="OrthoDB" id="9974232at2759"/>
<sequence length="312" mass="36777">MEDLSPYLSNTFMNSLYKKIENEYPKEKINIIVKKMINFYKLKQKDTVMDGFLKMKDSFPFSCFKENEIKKCEINEKPYQDLLLIIRNIDTNNPICDNSEIIKIKSIDGFISLLENFKSLDAFKQSHTLKNIYSIPKKPVLGISNDEPSMVKLRRIQQYISELGYNNLGIPFFEINKSSSYNSLMRMAKLMINTGLPIKFERFSLSFKSEAHVKIYRHIVLAIKIRGKYGAIGLSRKDDLHWKEPVYKTLKDLILDYKKAYRRHNHTLMEVKIGYKIPHEVFFSEKIVWKHAVIKCTDKYWLNTIDEVSKTL</sequence>
<reference evidence="1 2" key="1">
    <citation type="submission" date="2016-08" db="EMBL/GenBank/DDBJ databases">
        <title>A Parts List for Fungal Cellulosomes Revealed by Comparative Genomics.</title>
        <authorList>
            <consortium name="DOE Joint Genome Institute"/>
            <person name="Haitjema C.H."/>
            <person name="Gilmore S.P."/>
            <person name="Henske J.K."/>
            <person name="Solomon K.V."/>
            <person name="De Groot R."/>
            <person name="Kuo A."/>
            <person name="Mondo S.J."/>
            <person name="Salamov A.A."/>
            <person name="Labutti K."/>
            <person name="Zhao Z."/>
            <person name="Chiniquy J."/>
            <person name="Barry K."/>
            <person name="Brewer H.M."/>
            <person name="Purvine S.O."/>
            <person name="Wright A.T."/>
            <person name="Boxma B."/>
            <person name="Van Alen T."/>
            <person name="Hackstein J.H."/>
            <person name="Baker S.E."/>
            <person name="Grigoriev I.V."/>
            <person name="O'Malley M.A."/>
        </authorList>
    </citation>
    <scope>NUCLEOTIDE SEQUENCE [LARGE SCALE GENOMIC DNA]</scope>
    <source>
        <strain evidence="1 2">S4</strain>
    </source>
</reference>
<evidence type="ECO:0000313" key="2">
    <source>
        <dbReference type="Proteomes" id="UP000193944"/>
    </source>
</evidence>
<dbReference type="STRING" id="1754192.A0A1Y1WYH2"/>
<keyword evidence="2" id="KW-1185">Reference proteome</keyword>
<dbReference type="EMBL" id="MCFG01000210">
    <property type="protein sequence ID" value="ORX78435.1"/>
    <property type="molecule type" value="Genomic_DNA"/>
</dbReference>
<dbReference type="PANTHER" id="PTHR15750">
    <property type="entry name" value="VASOHIBIN-1-LIKE ISOFORM X2"/>
    <property type="match status" value="1"/>
</dbReference>
<accession>A0A1Y1WYH2</accession>
<dbReference type="Proteomes" id="UP000193944">
    <property type="component" value="Unassembled WGS sequence"/>
</dbReference>
<proteinExistence type="predicted"/>
<evidence type="ECO:0000313" key="1">
    <source>
        <dbReference type="EMBL" id="ORX78435.1"/>
    </source>
</evidence>
<dbReference type="AlphaFoldDB" id="A0A1Y1WYH2"/>
<gene>
    <name evidence="1" type="ORF">BCR32DRAFT_282273</name>
</gene>